<keyword evidence="2" id="KW-0472">Membrane</keyword>
<name>A0A1I6HYA4_9EURY</name>
<evidence type="ECO:0000313" key="3">
    <source>
        <dbReference type="EMBL" id="SFR59445.1"/>
    </source>
</evidence>
<feature type="region of interest" description="Disordered" evidence="1">
    <location>
        <begin position="1"/>
        <end position="25"/>
    </location>
</feature>
<feature type="compositionally biased region" description="Low complexity" evidence="1">
    <location>
        <begin position="1"/>
        <end position="10"/>
    </location>
</feature>
<reference evidence="4" key="1">
    <citation type="submission" date="2016-10" db="EMBL/GenBank/DDBJ databases">
        <authorList>
            <person name="Varghese N."/>
            <person name="Submissions S."/>
        </authorList>
    </citation>
    <scope>NUCLEOTIDE SEQUENCE [LARGE SCALE GENOMIC DNA]</scope>
    <source>
        <strain evidence="4">CGMCC 1.8711</strain>
    </source>
</reference>
<evidence type="ECO:0000256" key="1">
    <source>
        <dbReference type="SAM" id="MobiDB-lite"/>
    </source>
</evidence>
<feature type="transmembrane region" description="Helical" evidence="2">
    <location>
        <begin position="36"/>
        <end position="55"/>
    </location>
</feature>
<gene>
    <name evidence="3" type="ORF">SAMN04488124_2603</name>
</gene>
<protein>
    <submittedName>
        <fullName evidence="3">Uncharacterized protein</fullName>
    </submittedName>
</protein>
<dbReference type="Proteomes" id="UP000243250">
    <property type="component" value="Unassembled WGS sequence"/>
</dbReference>
<keyword evidence="2" id="KW-1133">Transmembrane helix</keyword>
<dbReference type="AlphaFoldDB" id="A0A1I6HYA4"/>
<proteinExistence type="predicted"/>
<keyword evidence="4" id="KW-1185">Reference proteome</keyword>
<organism evidence="3 4">
    <name type="scientific">Halogeometricum limi</name>
    <dbReference type="NCBI Taxonomy" id="555875"/>
    <lineage>
        <taxon>Archaea</taxon>
        <taxon>Methanobacteriati</taxon>
        <taxon>Methanobacteriota</taxon>
        <taxon>Stenosarchaea group</taxon>
        <taxon>Halobacteria</taxon>
        <taxon>Halobacteriales</taxon>
        <taxon>Haloferacaceae</taxon>
        <taxon>Halogeometricum</taxon>
    </lineage>
</organism>
<keyword evidence="2" id="KW-0812">Transmembrane</keyword>
<accession>A0A1I6HYA4</accession>
<feature type="transmembrane region" description="Helical" evidence="2">
    <location>
        <begin position="61"/>
        <end position="79"/>
    </location>
</feature>
<evidence type="ECO:0000313" key="4">
    <source>
        <dbReference type="Proteomes" id="UP000243250"/>
    </source>
</evidence>
<dbReference type="EMBL" id="FOYS01000004">
    <property type="protein sequence ID" value="SFR59445.1"/>
    <property type="molecule type" value="Genomic_DNA"/>
</dbReference>
<dbReference type="RefSeq" id="WP_089882155.1">
    <property type="nucleotide sequence ID" value="NZ_FOYS01000004.1"/>
</dbReference>
<sequence>MTQDTDTVTDTDARSADGAPAGGLAGSRLTRTLSRLGALSVVVLGVAALGVFLLGATGWTLVVGGLLVVAVVGTVLYGARNARKTKTPYWRT</sequence>
<evidence type="ECO:0000256" key="2">
    <source>
        <dbReference type="SAM" id="Phobius"/>
    </source>
</evidence>